<gene>
    <name evidence="2" type="ORF">H8S23_07305</name>
</gene>
<dbReference type="Proteomes" id="UP000659630">
    <property type="component" value="Unassembled WGS sequence"/>
</dbReference>
<protein>
    <submittedName>
        <fullName evidence="2">DUF378 domain-containing protein</fullName>
    </submittedName>
</protein>
<comment type="caution">
    <text evidence="2">The sequence shown here is derived from an EMBL/GenBank/DDBJ whole genome shotgun (WGS) entry which is preliminary data.</text>
</comment>
<evidence type="ECO:0000256" key="1">
    <source>
        <dbReference type="SAM" id="Phobius"/>
    </source>
</evidence>
<dbReference type="RefSeq" id="WP_186887672.1">
    <property type="nucleotide sequence ID" value="NZ_JACONZ010000002.1"/>
</dbReference>
<evidence type="ECO:0000313" key="3">
    <source>
        <dbReference type="Proteomes" id="UP000659630"/>
    </source>
</evidence>
<evidence type="ECO:0000313" key="2">
    <source>
        <dbReference type="EMBL" id="MBC5581313.1"/>
    </source>
</evidence>
<organism evidence="2 3">
    <name type="scientific">Anaerofilum hominis</name>
    <dbReference type="NCBI Taxonomy" id="2763016"/>
    <lineage>
        <taxon>Bacteria</taxon>
        <taxon>Bacillati</taxon>
        <taxon>Bacillota</taxon>
        <taxon>Clostridia</taxon>
        <taxon>Eubacteriales</taxon>
        <taxon>Oscillospiraceae</taxon>
        <taxon>Anaerofilum</taxon>
    </lineage>
</organism>
<dbReference type="AlphaFoldDB" id="A0A923I6Q3"/>
<feature type="transmembrane region" description="Helical" evidence="1">
    <location>
        <begin position="38"/>
        <end position="59"/>
    </location>
</feature>
<dbReference type="PANTHER" id="PTHR37304:SF1">
    <property type="entry name" value="MEMBRANE PROTEIN"/>
    <property type="match status" value="1"/>
</dbReference>
<dbReference type="Pfam" id="PF04070">
    <property type="entry name" value="DUF378"/>
    <property type="match status" value="1"/>
</dbReference>
<name>A0A923I6Q3_9FIRM</name>
<sequence length="73" mass="7919">MIKKICLVLLIIGGLNWGLVGLFRFDCVGWLLGGTASIFSRIVFTIVGLAAIVAIPMLFEKDRPEQPGSPESE</sequence>
<dbReference type="PANTHER" id="PTHR37304">
    <property type="entry name" value="MEMBRANE PROTEIN-RELATED"/>
    <property type="match status" value="1"/>
</dbReference>
<keyword evidence="1" id="KW-1133">Transmembrane helix</keyword>
<keyword evidence="1" id="KW-0472">Membrane</keyword>
<dbReference type="InterPro" id="IPR007211">
    <property type="entry name" value="DUF378"/>
</dbReference>
<feature type="transmembrane region" description="Helical" evidence="1">
    <location>
        <begin position="7"/>
        <end position="32"/>
    </location>
</feature>
<keyword evidence="3" id="KW-1185">Reference proteome</keyword>
<reference evidence="2" key="1">
    <citation type="submission" date="2020-08" db="EMBL/GenBank/DDBJ databases">
        <title>Genome public.</title>
        <authorList>
            <person name="Liu C."/>
            <person name="Sun Q."/>
        </authorList>
    </citation>
    <scope>NUCLEOTIDE SEQUENCE</scope>
    <source>
        <strain evidence="2">BX8</strain>
    </source>
</reference>
<keyword evidence="1" id="KW-0812">Transmembrane</keyword>
<accession>A0A923I6Q3</accession>
<proteinExistence type="predicted"/>
<dbReference type="EMBL" id="JACONZ010000002">
    <property type="protein sequence ID" value="MBC5581313.1"/>
    <property type="molecule type" value="Genomic_DNA"/>
</dbReference>